<sequence>MTRRDCQHPPSILVIWNPSIWSWPSSSPLLLLVCQQLSLHVLSPLILSSLGESLPYVPGAYSQTLEALLSQPAVSKNESHTPGDVSE</sequence>
<evidence type="ECO:0000313" key="2">
    <source>
        <dbReference type="Proteomes" id="UP001151760"/>
    </source>
</evidence>
<dbReference type="Proteomes" id="UP001151760">
    <property type="component" value="Unassembled WGS sequence"/>
</dbReference>
<name>A0ABQ4XQA7_9ASTR</name>
<organism evidence="1 2">
    <name type="scientific">Tanacetum coccineum</name>
    <dbReference type="NCBI Taxonomy" id="301880"/>
    <lineage>
        <taxon>Eukaryota</taxon>
        <taxon>Viridiplantae</taxon>
        <taxon>Streptophyta</taxon>
        <taxon>Embryophyta</taxon>
        <taxon>Tracheophyta</taxon>
        <taxon>Spermatophyta</taxon>
        <taxon>Magnoliopsida</taxon>
        <taxon>eudicotyledons</taxon>
        <taxon>Gunneridae</taxon>
        <taxon>Pentapetalae</taxon>
        <taxon>asterids</taxon>
        <taxon>campanulids</taxon>
        <taxon>Asterales</taxon>
        <taxon>Asteraceae</taxon>
        <taxon>Asteroideae</taxon>
        <taxon>Anthemideae</taxon>
        <taxon>Anthemidinae</taxon>
        <taxon>Tanacetum</taxon>
    </lineage>
</organism>
<dbReference type="EMBL" id="BQNB010009727">
    <property type="protein sequence ID" value="GJS67562.1"/>
    <property type="molecule type" value="Genomic_DNA"/>
</dbReference>
<comment type="caution">
    <text evidence="1">The sequence shown here is derived from an EMBL/GenBank/DDBJ whole genome shotgun (WGS) entry which is preliminary data.</text>
</comment>
<accession>A0ABQ4XQA7</accession>
<evidence type="ECO:0000313" key="1">
    <source>
        <dbReference type="EMBL" id="GJS67562.1"/>
    </source>
</evidence>
<reference evidence="1" key="1">
    <citation type="journal article" date="2022" name="Int. J. Mol. Sci.">
        <title>Draft Genome of Tanacetum Coccineum: Genomic Comparison of Closely Related Tanacetum-Family Plants.</title>
        <authorList>
            <person name="Yamashiro T."/>
            <person name="Shiraishi A."/>
            <person name="Nakayama K."/>
            <person name="Satake H."/>
        </authorList>
    </citation>
    <scope>NUCLEOTIDE SEQUENCE</scope>
</reference>
<keyword evidence="2" id="KW-1185">Reference proteome</keyword>
<reference evidence="1" key="2">
    <citation type="submission" date="2022-01" db="EMBL/GenBank/DDBJ databases">
        <authorList>
            <person name="Yamashiro T."/>
            <person name="Shiraishi A."/>
            <person name="Satake H."/>
            <person name="Nakayama K."/>
        </authorList>
    </citation>
    <scope>NUCLEOTIDE SEQUENCE</scope>
</reference>
<gene>
    <name evidence="1" type="ORF">Tco_0682126</name>
</gene>
<proteinExistence type="predicted"/>
<protein>
    <submittedName>
        <fullName evidence="1">Uncharacterized protein</fullName>
    </submittedName>
</protein>